<reference evidence="4" key="1">
    <citation type="submission" date="2011-07" db="EMBL/GenBank/DDBJ databases">
        <authorList>
            <consortium name="Caenorhabditis brenneri Sequencing and Analysis Consortium"/>
            <person name="Wilson R.K."/>
        </authorList>
    </citation>
    <scope>NUCLEOTIDE SEQUENCE [LARGE SCALE GENOMIC DNA]</scope>
    <source>
        <strain evidence="4">PB2801</strain>
    </source>
</reference>
<keyword evidence="1" id="KW-0175">Coiled coil</keyword>
<evidence type="ECO:0000313" key="4">
    <source>
        <dbReference type="Proteomes" id="UP000008068"/>
    </source>
</evidence>
<feature type="coiled-coil region" evidence="1">
    <location>
        <begin position="659"/>
        <end position="689"/>
    </location>
</feature>
<organism evidence="4">
    <name type="scientific">Caenorhabditis brenneri</name>
    <name type="common">Nematode worm</name>
    <dbReference type="NCBI Taxonomy" id="135651"/>
    <lineage>
        <taxon>Eukaryota</taxon>
        <taxon>Metazoa</taxon>
        <taxon>Ecdysozoa</taxon>
        <taxon>Nematoda</taxon>
        <taxon>Chromadorea</taxon>
        <taxon>Rhabditida</taxon>
        <taxon>Rhabditina</taxon>
        <taxon>Rhabditomorpha</taxon>
        <taxon>Rhabditoidea</taxon>
        <taxon>Rhabditidae</taxon>
        <taxon>Peloderinae</taxon>
        <taxon>Caenorhabditis</taxon>
    </lineage>
</organism>
<dbReference type="eggNOG" id="KOG0800">
    <property type="taxonomic scope" value="Eukaryota"/>
</dbReference>
<accession>G0NSB6</accession>
<proteinExistence type="predicted"/>
<feature type="coiled-coil region" evidence="1">
    <location>
        <begin position="596"/>
        <end position="630"/>
    </location>
</feature>
<dbReference type="EMBL" id="GL379937">
    <property type="protein sequence ID" value="EGT36757.1"/>
    <property type="molecule type" value="Genomic_DNA"/>
</dbReference>
<feature type="region of interest" description="Disordered" evidence="2">
    <location>
        <begin position="440"/>
        <end position="541"/>
    </location>
</feature>
<sequence>MPPPQKKLTKNQQEALRLKRESMKNVAQLQLTAPPPALPQFAWRIVVNTDEMQAILAPNYIRSDKRIYEFTYFIVDHRDLQHLAELFSKCASAVEKKNIVNRSFRKMSVWVKERKDYLAYLRYVPLLIDKKNEDAVFFFVDDVLETILVVKYKQDCPLRHNDERFKKYQELWKLEHRKKIYETISLEQLHEVFDEFGCDKTLVKIIEDPVQFISRREYHERGGYIRTLTQNMVNVMPAQMAALYILDGLIKGVNWNKYQCPGHDEEDTPIYNCREGMKALIMKQLRELVAKKTSYVSIKNIQDHIIQYRTACNESYTPPISNPNYMFNGLPGGLHINIVLYIFPASVYEIPYFASIISSTTQEDIPVWMAKVFIGLGWLVQFFEDQKPEDQHVAHFVGEALLYMVPEQYRETAHHFIKNVLDKVIVGSYNYPPLLECAKGMPSQPLTKKQKQAAKRKKQKLNQKNQAKPPTVLELLDPRKTKTDKIHFEKESSSKPQEPPKPEKEEVVYESDFEEYTDSEDESLNTDTFSGSSEGGSESPSDILSIFRDLIVQSEILERGNRDYKYEMEFEPDVDRRRPLGPRIQLEREEVGPADIQRMTEKLDRIVSQNNILEKRLRWLQEAYRRQEERKLQPPCSEQSSSISQGQLQRDICPTFMVIRDLEQENVELTQVNTELLDKNRELEEFVKEVLDFLRK</sequence>
<keyword evidence="4" id="KW-1185">Reference proteome</keyword>
<dbReference type="AlphaFoldDB" id="G0NSB6"/>
<feature type="compositionally biased region" description="Basic and acidic residues" evidence="2">
    <location>
        <begin position="476"/>
        <end position="507"/>
    </location>
</feature>
<feature type="compositionally biased region" description="Basic residues" evidence="2">
    <location>
        <begin position="448"/>
        <end position="461"/>
    </location>
</feature>
<dbReference type="STRING" id="135651.G0NSB6"/>
<dbReference type="Proteomes" id="UP000008068">
    <property type="component" value="Unassembled WGS sequence"/>
</dbReference>
<protein>
    <submittedName>
        <fullName evidence="3">Uncharacterized protein</fullName>
    </submittedName>
</protein>
<gene>
    <name evidence="3" type="ORF">CAEBREN_16843</name>
</gene>
<name>G0NSB6_CAEBE</name>
<evidence type="ECO:0000256" key="2">
    <source>
        <dbReference type="SAM" id="MobiDB-lite"/>
    </source>
</evidence>
<dbReference type="HOGENOM" id="CLU_395994_0_0_1"/>
<dbReference type="InParanoid" id="G0NSB6"/>
<evidence type="ECO:0000313" key="3">
    <source>
        <dbReference type="EMBL" id="EGT36757.1"/>
    </source>
</evidence>
<feature type="compositionally biased region" description="Acidic residues" evidence="2">
    <location>
        <begin position="508"/>
        <end position="524"/>
    </location>
</feature>
<evidence type="ECO:0000256" key="1">
    <source>
        <dbReference type="SAM" id="Coils"/>
    </source>
</evidence>
<feature type="compositionally biased region" description="Low complexity" evidence="2">
    <location>
        <begin position="530"/>
        <end position="541"/>
    </location>
</feature>